<gene>
    <name evidence="3" type="ORF">Aph01nite_64300</name>
</gene>
<dbReference type="Proteomes" id="UP000640052">
    <property type="component" value="Unassembled WGS sequence"/>
</dbReference>
<dbReference type="GO" id="GO:0022857">
    <property type="term" value="F:transmembrane transporter activity"/>
    <property type="evidence" value="ECO:0007669"/>
    <property type="project" value="InterPro"/>
</dbReference>
<keyword evidence="2" id="KW-0812">Transmembrane</keyword>
<organism evidence="3 4">
    <name type="scientific">Acrocarpospora phusangensis</name>
    <dbReference type="NCBI Taxonomy" id="1070424"/>
    <lineage>
        <taxon>Bacteria</taxon>
        <taxon>Bacillati</taxon>
        <taxon>Actinomycetota</taxon>
        <taxon>Actinomycetes</taxon>
        <taxon>Streptosporangiales</taxon>
        <taxon>Streptosporangiaceae</taxon>
        <taxon>Acrocarpospora</taxon>
    </lineage>
</organism>
<feature type="transmembrane region" description="Helical" evidence="2">
    <location>
        <begin position="136"/>
        <end position="154"/>
    </location>
</feature>
<evidence type="ECO:0000256" key="1">
    <source>
        <dbReference type="SAM" id="MobiDB-lite"/>
    </source>
</evidence>
<dbReference type="InterPro" id="IPR011701">
    <property type="entry name" value="MFS"/>
</dbReference>
<sequence length="384" mass="39225">MYAVLFTDAGLSPAQISSLFAIWSVTSFALEIPSGVWADVFSRRAMLVAAPAVTGAGFALWTFFPGYPAFAAGFVLWGAGTAAASGTLQALMYEELARLGAADSYAKVSGRQNAVGTTAGMIATALAAPAMAAGGYLLAGLASVAACLAAAALARTLPESRTGSFPEEEDEPQEGYVAVLRSGLGEVRASPRLRHSLILVAAVMGVSALDEYLPLLAVDAGVGTAGVPWVMLMLFATATAGGWLAGRGVRWTAHGLAAAALLLAAGAAWRTPWALALVAVAYGVVEWATAAMEADLQDDLTDRTRATVTSMSGLGAEVFAVLSFATYALGSVWAQPWLLFTVAAGPYLLIAVAAGRVRGGRRRTGPGRASGRPATEPGEACPPG</sequence>
<dbReference type="Gene3D" id="1.20.1250.20">
    <property type="entry name" value="MFS general substrate transporter like domains"/>
    <property type="match status" value="1"/>
</dbReference>
<dbReference type="SUPFAM" id="SSF103473">
    <property type="entry name" value="MFS general substrate transporter"/>
    <property type="match status" value="1"/>
</dbReference>
<protein>
    <submittedName>
        <fullName evidence="3">MFS transporter</fullName>
    </submittedName>
</protein>
<reference evidence="3" key="1">
    <citation type="submission" date="2021-01" db="EMBL/GenBank/DDBJ databases">
        <title>Whole genome shotgun sequence of Acrocarpospora phusangensis NBRC 108782.</title>
        <authorList>
            <person name="Komaki H."/>
            <person name="Tamura T."/>
        </authorList>
    </citation>
    <scope>NUCLEOTIDE SEQUENCE</scope>
    <source>
        <strain evidence="3">NBRC 108782</strain>
    </source>
</reference>
<feature type="transmembrane region" description="Helical" evidence="2">
    <location>
        <begin position="20"/>
        <end position="38"/>
    </location>
</feature>
<keyword evidence="2" id="KW-1133">Transmembrane helix</keyword>
<evidence type="ECO:0000313" key="3">
    <source>
        <dbReference type="EMBL" id="GIH28120.1"/>
    </source>
</evidence>
<accession>A0A919QKS2</accession>
<feature type="transmembrane region" description="Helical" evidence="2">
    <location>
        <begin position="227"/>
        <end position="244"/>
    </location>
</feature>
<dbReference type="PANTHER" id="PTHR23530:SF1">
    <property type="entry name" value="PERMEASE, MAJOR FACILITATOR SUPERFAMILY-RELATED"/>
    <property type="match status" value="1"/>
</dbReference>
<feature type="transmembrane region" description="Helical" evidence="2">
    <location>
        <begin position="197"/>
        <end position="215"/>
    </location>
</feature>
<dbReference type="AlphaFoldDB" id="A0A919QKS2"/>
<name>A0A919QKS2_9ACTN</name>
<dbReference type="PANTHER" id="PTHR23530">
    <property type="entry name" value="TRANSPORT PROTEIN-RELATED"/>
    <property type="match status" value="1"/>
</dbReference>
<keyword evidence="4" id="KW-1185">Reference proteome</keyword>
<dbReference type="InterPro" id="IPR036259">
    <property type="entry name" value="MFS_trans_sf"/>
</dbReference>
<evidence type="ECO:0000256" key="2">
    <source>
        <dbReference type="SAM" id="Phobius"/>
    </source>
</evidence>
<dbReference type="Pfam" id="PF07690">
    <property type="entry name" value="MFS_1"/>
    <property type="match status" value="1"/>
</dbReference>
<proteinExistence type="predicted"/>
<dbReference type="EMBL" id="BOOA01000072">
    <property type="protein sequence ID" value="GIH28120.1"/>
    <property type="molecule type" value="Genomic_DNA"/>
</dbReference>
<feature type="region of interest" description="Disordered" evidence="1">
    <location>
        <begin position="359"/>
        <end position="384"/>
    </location>
</feature>
<dbReference type="InterPro" id="IPR053160">
    <property type="entry name" value="MFS_DHA3_Transporter"/>
</dbReference>
<feature type="transmembrane region" description="Helical" evidence="2">
    <location>
        <begin position="336"/>
        <end position="354"/>
    </location>
</feature>
<feature type="transmembrane region" description="Helical" evidence="2">
    <location>
        <begin position="251"/>
        <end position="269"/>
    </location>
</feature>
<keyword evidence="2" id="KW-0472">Membrane</keyword>
<comment type="caution">
    <text evidence="3">The sequence shown here is derived from an EMBL/GenBank/DDBJ whole genome shotgun (WGS) entry which is preliminary data.</text>
</comment>
<evidence type="ECO:0000313" key="4">
    <source>
        <dbReference type="Proteomes" id="UP000640052"/>
    </source>
</evidence>